<accession>A0ABP8IX31</accession>
<comment type="caution">
    <text evidence="1">The sequence shown here is derived from an EMBL/GenBank/DDBJ whole genome shotgun (WGS) entry which is preliminary data.</text>
</comment>
<name>A0ABP8IX31_9BACT</name>
<evidence type="ECO:0000313" key="1">
    <source>
        <dbReference type="EMBL" id="GAA4376644.1"/>
    </source>
</evidence>
<reference evidence="2" key="1">
    <citation type="journal article" date="2019" name="Int. J. Syst. Evol. Microbiol.">
        <title>The Global Catalogue of Microorganisms (GCM) 10K type strain sequencing project: providing services to taxonomists for standard genome sequencing and annotation.</title>
        <authorList>
            <consortium name="The Broad Institute Genomics Platform"/>
            <consortium name="The Broad Institute Genome Sequencing Center for Infectious Disease"/>
            <person name="Wu L."/>
            <person name="Ma J."/>
        </authorList>
    </citation>
    <scope>NUCLEOTIDE SEQUENCE [LARGE SCALE GENOMIC DNA]</scope>
    <source>
        <strain evidence="2">JCM 17924</strain>
    </source>
</reference>
<dbReference type="Proteomes" id="UP001500454">
    <property type="component" value="Unassembled WGS sequence"/>
</dbReference>
<sequence length="99" mass="11328">MLETRSSLTVIEPDGTMKTEEFVTYFNSIPKKALNASLQQGTADSTTLQQRRIRFANLKVYQAELQKLNEFSTNGWTLVSTVEEGPRTRYLLRKDALLK</sequence>
<evidence type="ECO:0008006" key="3">
    <source>
        <dbReference type="Google" id="ProtNLM"/>
    </source>
</evidence>
<organism evidence="1 2">
    <name type="scientific">Hymenobacter koreensis</name>
    <dbReference type="NCBI Taxonomy" id="1084523"/>
    <lineage>
        <taxon>Bacteria</taxon>
        <taxon>Pseudomonadati</taxon>
        <taxon>Bacteroidota</taxon>
        <taxon>Cytophagia</taxon>
        <taxon>Cytophagales</taxon>
        <taxon>Hymenobacteraceae</taxon>
        <taxon>Hymenobacter</taxon>
    </lineage>
</organism>
<keyword evidence="2" id="KW-1185">Reference proteome</keyword>
<gene>
    <name evidence="1" type="ORF">GCM10023186_10700</name>
</gene>
<protein>
    <recommendedName>
        <fullName evidence="3">DUF4177 domain-containing protein</fullName>
    </recommendedName>
</protein>
<evidence type="ECO:0000313" key="2">
    <source>
        <dbReference type="Proteomes" id="UP001500454"/>
    </source>
</evidence>
<dbReference type="EMBL" id="BAABHA010000002">
    <property type="protein sequence ID" value="GAA4376644.1"/>
    <property type="molecule type" value="Genomic_DNA"/>
</dbReference>
<proteinExistence type="predicted"/>